<feature type="transmembrane region" description="Helical" evidence="1">
    <location>
        <begin position="47"/>
        <end position="70"/>
    </location>
</feature>
<evidence type="ECO:0000313" key="3">
    <source>
        <dbReference type="EMBL" id="QPB72619.1"/>
    </source>
</evidence>
<dbReference type="Pfam" id="PF13018">
    <property type="entry name" value="ESPR"/>
    <property type="match status" value="1"/>
</dbReference>
<accession>A0ABD7BXM5</accession>
<dbReference type="AlphaFoldDB" id="A0ABD7BXM5"/>
<name>A0ABD7BXM5_XYLFS</name>
<organism evidence="3 4">
    <name type="scientific">Xylella fastidiosa</name>
    <dbReference type="NCBI Taxonomy" id="2371"/>
    <lineage>
        <taxon>Bacteria</taxon>
        <taxon>Pseudomonadati</taxon>
        <taxon>Pseudomonadota</taxon>
        <taxon>Gammaproteobacteria</taxon>
        <taxon>Lysobacterales</taxon>
        <taxon>Lysobacteraceae</taxon>
        <taxon>Xylella</taxon>
    </lineage>
</organism>
<keyword evidence="1" id="KW-0812">Transmembrane</keyword>
<proteinExistence type="predicted"/>
<dbReference type="EMBL" id="CP009885">
    <property type="protein sequence ID" value="QPB72619.1"/>
    <property type="molecule type" value="Genomic_DNA"/>
</dbReference>
<dbReference type="InterPro" id="IPR024973">
    <property type="entry name" value="ESPR"/>
</dbReference>
<dbReference type="Proteomes" id="UP000196980">
    <property type="component" value="Chromosome"/>
</dbReference>
<keyword evidence="1" id="KW-0472">Membrane</keyword>
<evidence type="ECO:0000313" key="4">
    <source>
        <dbReference type="Proteomes" id="UP000196980"/>
    </source>
</evidence>
<gene>
    <name evidence="3" type="ORF">XFHB_13995</name>
</gene>
<sequence length="79" mass="8366">MNKDLYRLIYNCALRLWQVTSALATAPGGTAGPAPAAQLPPRAPHPIIFGLWLSLGWVSIAGIATAQVILNEVNSQTPT</sequence>
<evidence type="ECO:0000259" key="2">
    <source>
        <dbReference type="Pfam" id="PF13018"/>
    </source>
</evidence>
<feature type="domain" description="ESPR" evidence="2">
    <location>
        <begin position="1"/>
        <end position="33"/>
    </location>
</feature>
<evidence type="ECO:0000256" key="1">
    <source>
        <dbReference type="SAM" id="Phobius"/>
    </source>
</evidence>
<keyword evidence="1" id="KW-1133">Transmembrane helix</keyword>
<dbReference type="KEGG" id="xfh:XFHB_13995"/>
<protein>
    <submittedName>
        <fullName evidence="3">ESPR domain-containing protein</fullName>
    </submittedName>
</protein>
<reference evidence="4" key="1">
    <citation type="submission" date="2014-11" db="EMBL/GenBank/DDBJ databases">
        <title>Xylella fastidiosa Hib4 Genome Sequencing.</title>
        <authorList>
            <person name="Pierry P.M."/>
            <person name="da Silva A.M."/>
        </authorList>
    </citation>
    <scope>NUCLEOTIDE SEQUENCE [LARGE SCALE GENOMIC DNA]</scope>
    <source>
        <strain evidence="4">Hib4</strain>
    </source>
</reference>